<keyword evidence="2" id="KW-1185">Reference proteome</keyword>
<gene>
    <name evidence="1" type="ORF">K7432_012453</name>
</gene>
<organism evidence="1 2">
    <name type="scientific">Basidiobolus ranarum</name>
    <dbReference type="NCBI Taxonomy" id="34480"/>
    <lineage>
        <taxon>Eukaryota</taxon>
        <taxon>Fungi</taxon>
        <taxon>Fungi incertae sedis</taxon>
        <taxon>Zoopagomycota</taxon>
        <taxon>Entomophthoromycotina</taxon>
        <taxon>Basidiobolomycetes</taxon>
        <taxon>Basidiobolales</taxon>
        <taxon>Basidiobolaceae</taxon>
        <taxon>Basidiobolus</taxon>
    </lineage>
</organism>
<proteinExistence type="predicted"/>
<protein>
    <submittedName>
        <fullName evidence="1">Uncharacterized protein</fullName>
    </submittedName>
</protein>
<name>A0ABR2WKZ1_9FUNG</name>
<accession>A0ABR2WKZ1</accession>
<comment type="caution">
    <text evidence="1">The sequence shown here is derived from an EMBL/GenBank/DDBJ whole genome shotgun (WGS) entry which is preliminary data.</text>
</comment>
<evidence type="ECO:0000313" key="2">
    <source>
        <dbReference type="Proteomes" id="UP001479436"/>
    </source>
</evidence>
<sequence length="94" mass="10542">MTQMKLALPLLPSTSLDMPWSLLFFSSPYGFGSVRLEMASKQANMEGELFYEKNQPDTHNIRILVLSTPIKRSLGYDKADIISEDEGGSTRTVE</sequence>
<evidence type="ECO:0000313" key="1">
    <source>
        <dbReference type="EMBL" id="KAK9762121.1"/>
    </source>
</evidence>
<reference evidence="1 2" key="1">
    <citation type="submission" date="2023-04" db="EMBL/GenBank/DDBJ databases">
        <title>Genome of Basidiobolus ranarum AG-B5.</title>
        <authorList>
            <person name="Stajich J.E."/>
            <person name="Carter-House D."/>
            <person name="Gryganskyi A."/>
        </authorList>
    </citation>
    <scope>NUCLEOTIDE SEQUENCE [LARGE SCALE GENOMIC DNA]</scope>
    <source>
        <strain evidence="1 2">AG-B5</strain>
    </source>
</reference>
<dbReference type="EMBL" id="JASJQH010001085">
    <property type="protein sequence ID" value="KAK9762121.1"/>
    <property type="molecule type" value="Genomic_DNA"/>
</dbReference>
<dbReference type="Proteomes" id="UP001479436">
    <property type="component" value="Unassembled WGS sequence"/>
</dbReference>